<dbReference type="Proteomes" id="UP001163152">
    <property type="component" value="Chromosome"/>
</dbReference>
<sequence length="76" mass="8612">MPPTERMAAIDRVADASQSKILLILTNDLTPQFQDQRRTFLSRFDGSRVASETYSVYVIHDNGEVGRERNKLSLGK</sequence>
<proteinExistence type="predicted"/>
<keyword evidence="2" id="KW-1185">Reference proteome</keyword>
<dbReference type="RefSeq" id="WP_268609542.1">
    <property type="nucleotide sequence ID" value="NZ_CP113797.1"/>
</dbReference>
<organism evidence="1 2">
    <name type="scientific">Thermocoleostomius sinensis A174</name>
    <dbReference type="NCBI Taxonomy" id="2016057"/>
    <lineage>
        <taxon>Bacteria</taxon>
        <taxon>Bacillati</taxon>
        <taxon>Cyanobacteriota</taxon>
        <taxon>Cyanophyceae</taxon>
        <taxon>Oculatellales</taxon>
        <taxon>Oculatellaceae</taxon>
        <taxon>Thermocoleostomius</taxon>
    </lineage>
</organism>
<gene>
    <name evidence="1" type="ORF">OXH18_21640</name>
</gene>
<dbReference type="KEGG" id="tsin:OXH18_21640"/>
<reference evidence="1" key="1">
    <citation type="submission" date="2022-12" db="EMBL/GenBank/DDBJ databases">
        <title>Polyphasic identification of a Novel Hot-Spring Cyanobacterium Ocullathermofonsia sinensis gen nov. sp. nov. and Genomic Insights on its Adaptations to the Thermal Habitat.</title>
        <authorList>
            <person name="Daroch M."/>
            <person name="Tang J."/>
            <person name="Jiang Y."/>
        </authorList>
    </citation>
    <scope>NUCLEOTIDE SEQUENCE</scope>
    <source>
        <strain evidence="1">PKUAC-SCTA174</strain>
    </source>
</reference>
<dbReference type="AlphaFoldDB" id="A0A9E9C7Y9"/>
<accession>A0A9E9C7Y9</accession>
<name>A0A9E9C7Y9_9CYAN</name>
<dbReference type="EMBL" id="CP113797">
    <property type="protein sequence ID" value="WAL59748.1"/>
    <property type="molecule type" value="Genomic_DNA"/>
</dbReference>
<protein>
    <submittedName>
        <fullName evidence="1">Uncharacterized protein</fullName>
    </submittedName>
</protein>
<evidence type="ECO:0000313" key="1">
    <source>
        <dbReference type="EMBL" id="WAL59748.1"/>
    </source>
</evidence>
<evidence type="ECO:0000313" key="2">
    <source>
        <dbReference type="Proteomes" id="UP001163152"/>
    </source>
</evidence>